<feature type="region of interest" description="Disordered" evidence="1">
    <location>
        <begin position="23"/>
        <end position="42"/>
    </location>
</feature>
<gene>
    <name evidence="2" type="ORF">NP493_1g11014</name>
</gene>
<feature type="compositionally biased region" description="Low complexity" evidence="1">
    <location>
        <begin position="26"/>
        <end position="39"/>
    </location>
</feature>
<evidence type="ECO:0000313" key="2">
    <source>
        <dbReference type="EMBL" id="KAK2194280.1"/>
    </source>
</evidence>
<keyword evidence="3" id="KW-1185">Reference proteome</keyword>
<organism evidence="2 3">
    <name type="scientific">Ridgeia piscesae</name>
    <name type="common">Tubeworm</name>
    <dbReference type="NCBI Taxonomy" id="27915"/>
    <lineage>
        <taxon>Eukaryota</taxon>
        <taxon>Metazoa</taxon>
        <taxon>Spiralia</taxon>
        <taxon>Lophotrochozoa</taxon>
        <taxon>Annelida</taxon>
        <taxon>Polychaeta</taxon>
        <taxon>Sedentaria</taxon>
        <taxon>Canalipalpata</taxon>
        <taxon>Sabellida</taxon>
        <taxon>Siboglinidae</taxon>
        <taxon>Ridgeia</taxon>
    </lineage>
</organism>
<evidence type="ECO:0000256" key="1">
    <source>
        <dbReference type="SAM" id="MobiDB-lite"/>
    </source>
</evidence>
<reference evidence="2" key="1">
    <citation type="journal article" date="2023" name="Mol. Biol. Evol.">
        <title>Third-Generation Sequencing Reveals the Adaptive Role of the Epigenome in Three Deep-Sea Polychaetes.</title>
        <authorList>
            <person name="Perez M."/>
            <person name="Aroh O."/>
            <person name="Sun Y."/>
            <person name="Lan Y."/>
            <person name="Juniper S.K."/>
            <person name="Young C.R."/>
            <person name="Angers B."/>
            <person name="Qian P.Y."/>
        </authorList>
    </citation>
    <scope>NUCLEOTIDE SEQUENCE</scope>
    <source>
        <strain evidence="2">R07B-5</strain>
    </source>
</reference>
<evidence type="ECO:0000313" key="3">
    <source>
        <dbReference type="Proteomes" id="UP001209878"/>
    </source>
</evidence>
<accession>A0AAD9PGM6</accession>
<protein>
    <submittedName>
        <fullName evidence="2">Uncharacterized protein</fullName>
    </submittedName>
</protein>
<sequence length="131" mass="13793">MVTSRSRLRSVIVAPSNNGLPSAKYVNSSSTRTVRSNSSDEATTNLYGSATLVSSDRITMEPSRVPRASSANAITDNTSRALSPGASRSRSASAPCCCFVANDTTESRGSFFGNSTRTLLAGRNPSFVTFT</sequence>
<feature type="compositionally biased region" description="Polar residues" evidence="1">
    <location>
        <begin position="69"/>
        <end position="78"/>
    </location>
</feature>
<feature type="region of interest" description="Disordered" evidence="1">
    <location>
        <begin position="63"/>
        <end position="92"/>
    </location>
</feature>
<proteinExistence type="predicted"/>
<dbReference type="EMBL" id="JAODUO010000001">
    <property type="protein sequence ID" value="KAK2194280.1"/>
    <property type="molecule type" value="Genomic_DNA"/>
</dbReference>
<name>A0AAD9PGM6_RIDPI</name>
<dbReference type="Proteomes" id="UP001209878">
    <property type="component" value="Unassembled WGS sequence"/>
</dbReference>
<dbReference type="AlphaFoldDB" id="A0AAD9PGM6"/>
<comment type="caution">
    <text evidence="2">The sequence shown here is derived from an EMBL/GenBank/DDBJ whole genome shotgun (WGS) entry which is preliminary data.</text>
</comment>
<feature type="compositionally biased region" description="Low complexity" evidence="1">
    <location>
        <begin position="79"/>
        <end position="92"/>
    </location>
</feature>